<dbReference type="EMBL" id="JACSQZ010000053">
    <property type="protein sequence ID" value="MBD7915973.1"/>
    <property type="molecule type" value="Genomic_DNA"/>
</dbReference>
<evidence type="ECO:0000313" key="7">
    <source>
        <dbReference type="Proteomes" id="UP000640335"/>
    </source>
</evidence>
<evidence type="ECO:0000256" key="2">
    <source>
        <dbReference type="ARBA" id="ARBA00022692"/>
    </source>
</evidence>
<evidence type="ECO:0000256" key="1">
    <source>
        <dbReference type="ARBA" id="ARBA00004651"/>
    </source>
</evidence>
<feature type="transmembrane region" description="Helical" evidence="5">
    <location>
        <begin position="12"/>
        <end position="31"/>
    </location>
</feature>
<dbReference type="Gene3D" id="1.20.1560.10">
    <property type="entry name" value="ABC transporter type 1, transmembrane domain"/>
    <property type="match status" value="1"/>
</dbReference>
<keyword evidence="7" id="KW-1185">Reference proteome</keyword>
<comment type="caution">
    <text evidence="6">The sequence shown here is derived from an EMBL/GenBank/DDBJ whole genome shotgun (WGS) entry which is preliminary data.</text>
</comment>
<gene>
    <name evidence="6" type="ORF">H9660_12530</name>
</gene>
<feature type="transmembrane region" description="Helical" evidence="5">
    <location>
        <begin position="51"/>
        <end position="69"/>
    </location>
</feature>
<dbReference type="SUPFAM" id="SSF90123">
    <property type="entry name" value="ABC transporter transmembrane region"/>
    <property type="match status" value="1"/>
</dbReference>
<evidence type="ECO:0000256" key="5">
    <source>
        <dbReference type="SAM" id="Phobius"/>
    </source>
</evidence>
<comment type="subcellular location">
    <subcellularLocation>
        <location evidence="1">Cell membrane</location>
        <topology evidence="1">Multi-pass membrane protein</topology>
    </subcellularLocation>
</comment>
<keyword evidence="4 5" id="KW-0472">Membrane</keyword>
<dbReference type="RefSeq" id="WP_191750723.1">
    <property type="nucleotide sequence ID" value="NZ_JACSQZ010000053.1"/>
</dbReference>
<evidence type="ECO:0000313" key="6">
    <source>
        <dbReference type="EMBL" id="MBD7915973.1"/>
    </source>
</evidence>
<sequence length="102" mass="11918">MKKYLLKNRILILLFTISVPLSCYFSIRFALSFEPIINSAINKDFDMLKIAGIWVSIYAILDCVFLLIVKYIRENILKEAYIGIKNDLFSSIIKMDIDTFNR</sequence>
<dbReference type="InterPro" id="IPR036640">
    <property type="entry name" value="ABC1_TM_sf"/>
</dbReference>
<name>A0ABR8Q6D0_9CLOT</name>
<evidence type="ECO:0000256" key="4">
    <source>
        <dbReference type="ARBA" id="ARBA00023136"/>
    </source>
</evidence>
<keyword evidence="3 5" id="KW-1133">Transmembrane helix</keyword>
<dbReference type="Proteomes" id="UP000640335">
    <property type="component" value="Unassembled WGS sequence"/>
</dbReference>
<keyword evidence="2 5" id="KW-0812">Transmembrane</keyword>
<proteinExistence type="predicted"/>
<protein>
    <recommendedName>
        <fullName evidence="8">ABC transmembrane type-1 domain-containing protein</fullName>
    </recommendedName>
</protein>
<organism evidence="6 7">
    <name type="scientific">Clostridium gallinarum</name>
    <dbReference type="NCBI Taxonomy" id="2762246"/>
    <lineage>
        <taxon>Bacteria</taxon>
        <taxon>Bacillati</taxon>
        <taxon>Bacillota</taxon>
        <taxon>Clostridia</taxon>
        <taxon>Eubacteriales</taxon>
        <taxon>Clostridiaceae</taxon>
        <taxon>Clostridium</taxon>
    </lineage>
</organism>
<evidence type="ECO:0000256" key="3">
    <source>
        <dbReference type="ARBA" id="ARBA00022989"/>
    </source>
</evidence>
<evidence type="ECO:0008006" key="8">
    <source>
        <dbReference type="Google" id="ProtNLM"/>
    </source>
</evidence>
<reference evidence="6 7" key="1">
    <citation type="submission" date="2020-08" db="EMBL/GenBank/DDBJ databases">
        <title>A Genomic Blueprint of the Chicken Gut Microbiome.</title>
        <authorList>
            <person name="Gilroy R."/>
            <person name="Ravi A."/>
            <person name="Getino M."/>
            <person name="Pursley I."/>
            <person name="Horton D.L."/>
            <person name="Alikhan N.-F."/>
            <person name="Baker D."/>
            <person name="Gharbi K."/>
            <person name="Hall N."/>
            <person name="Watson M."/>
            <person name="Adriaenssens E.M."/>
            <person name="Foster-Nyarko E."/>
            <person name="Jarju S."/>
            <person name="Secka A."/>
            <person name="Antonio M."/>
            <person name="Oren A."/>
            <person name="Chaudhuri R."/>
            <person name="La Ragione R.M."/>
            <person name="Hildebrand F."/>
            <person name="Pallen M.J."/>
        </authorList>
    </citation>
    <scope>NUCLEOTIDE SEQUENCE [LARGE SCALE GENOMIC DNA]</scope>
    <source>
        <strain evidence="6 7">Sa3CUN1</strain>
    </source>
</reference>
<accession>A0ABR8Q6D0</accession>